<organism evidence="2 3">
    <name type="scientific">Methylotenera versatilis (strain 301)</name>
    <dbReference type="NCBI Taxonomy" id="666681"/>
    <lineage>
        <taxon>Bacteria</taxon>
        <taxon>Pseudomonadati</taxon>
        <taxon>Pseudomonadota</taxon>
        <taxon>Betaproteobacteria</taxon>
        <taxon>Nitrosomonadales</taxon>
        <taxon>Methylophilaceae</taxon>
        <taxon>Methylotenera</taxon>
    </lineage>
</organism>
<feature type="transmembrane region" description="Helical" evidence="1">
    <location>
        <begin position="254"/>
        <end position="282"/>
    </location>
</feature>
<feature type="transmembrane region" description="Helical" evidence="1">
    <location>
        <begin position="145"/>
        <end position="164"/>
    </location>
</feature>
<dbReference type="RefSeq" id="WP_013147458.1">
    <property type="nucleotide sequence ID" value="NC_014207.1"/>
</dbReference>
<protein>
    <recommendedName>
        <fullName evidence="4">O-antigen polymerase</fullName>
    </recommendedName>
</protein>
<dbReference type="HOGENOM" id="CLU_552998_0_0_4"/>
<proteinExistence type="predicted"/>
<feature type="transmembrane region" description="Helical" evidence="1">
    <location>
        <begin position="12"/>
        <end position="31"/>
    </location>
</feature>
<evidence type="ECO:0008006" key="4">
    <source>
        <dbReference type="Google" id="ProtNLM"/>
    </source>
</evidence>
<dbReference type="EMBL" id="CP002056">
    <property type="protein sequence ID" value="ADI29142.1"/>
    <property type="molecule type" value="Genomic_DNA"/>
</dbReference>
<feature type="transmembrane region" description="Helical" evidence="1">
    <location>
        <begin position="83"/>
        <end position="103"/>
    </location>
</feature>
<dbReference type="KEGG" id="meh:M301_0758"/>
<feature type="transmembrane region" description="Helical" evidence="1">
    <location>
        <begin position="224"/>
        <end position="242"/>
    </location>
</feature>
<reference evidence="2 3" key="2">
    <citation type="journal article" date="2011" name="J. Bacteriol.">
        <title>Genomes of three methylotrophs from a single niche uncover genetic and metabolic divergence of Methylophilaceae.</title>
        <authorList>
            <person name="Lapidus A."/>
            <person name="Clum A."/>
            <person name="Labutti K."/>
            <person name="Kaluzhnaya M.G."/>
            <person name="Lim S."/>
            <person name="Beck D.A."/>
            <person name="Glavina Del Rio T."/>
            <person name="Nolan M."/>
            <person name="Mavromatis K."/>
            <person name="Huntemann M."/>
            <person name="Lucas S."/>
            <person name="Lidstrom M.E."/>
            <person name="Ivanova N."/>
            <person name="Chistoserdova L."/>
        </authorList>
    </citation>
    <scope>NUCLEOTIDE SEQUENCE [LARGE SCALE GENOMIC DNA]</scope>
    <source>
        <strain evidence="2 3">301</strain>
    </source>
</reference>
<accession>D7DNX5</accession>
<evidence type="ECO:0000256" key="1">
    <source>
        <dbReference type="SAM" id="Phobius"/>
    </source>
</evidence>
<feature type="transmembrane region" description="Helical" evidence="1">
    <location>
        <begin position="462"/>
        <end position="480"/>
    </location>
</feature>
<dbReference type="OrthoDB" id="8579677at2"/>
<feature type="transmembrane region" description="Helical" evidence="1">
    <location>
        <begin position="60"/>
        <end position="77"/>
    </location>
</feature>
<name>D7DNX5_METV0</name>
<keyword evidence="1" id="KW-0472">Membrane</keyword>
<dbReference type="eggNOG" id="ENOG502Z8SK">
    <property type="taxonomic scope" value="Bacteria"/>
</dbReference>
<reference evidence="3" key="1">
    <citation type="submission" date="2010-05" db="EMBL/GenBank/DDBJ databases">
        <title>Complete sequence of Methylotenera sp. 301.</title>
        <authorList>
            <person name="Lucas S."/>
            <person name="Copeland A."/>
            <person name="Lapidus A."/>
            <person name="Cheng J.-F."/>
            <person name="Bruce D."/>
            <person name="Goodwin L."/>
            <person name="Pitluck S."/>
            <person name="Clum A."/>
            <person name="Land M."/>
            <person name="Hauser L."/>
            <person name="Kyrpides N."/>
            <person name="Ivanova N."/>
            <person name="Chistoservova L."/>
            <person name="Kalyuzhnaya M."/>
            <person name="Woyke T."/>
        </authorList>
    </citation>
    <scope>NUCLEOTIDE SEQUENCE [LARGE SCALE GENOMIC DNA]</scope>
    <source>
        <strain evidence="3">301</strain>
    </source>
</reference>
<feature type="transmembrane region" description="Helical" evidence="1">
    <location>
        <begin position="294"/>
        <end position="315"/>
    </location>
</feature>
<feature type="transmembrane region" description="Helical" evidence="1">
    <location>
        <begin position="171"/>
        <end position="188"/>
    </location>
</feature>
<evidence type="ECO:0000313" key="2">
    <source>
        <dbReference type="EMBL" id="ADI29142.1"/>
    </source>
</evidence>
<keyword evidence="1" id="KW-0812">Transmembrane</keyword>
<feature type="transmembrane region" description="Helical" evidence="1">
    <location>
        <begin position="37"/>
        <end position="53"/>
    </location>
</feature>
<evidence type="ECO:0000313" key="3">
    <source>
        <dbReference type="Proteomes" id="UP000000383"/>
    </source>
</evidence>
<sequence precursor="true">MMFARSSQSIWFKLMFLTVATLLALSFSLVAVTANPIFIGLAVGLILGIFLLADPKKTIWLVITLGLAAPAILDMGGHGLSRVSWAISMMAILLCIPSVLHLFDLNSKEKKHIPLFIWMAVFFVIYAVGSTVFKMHSIGELFGGFKRYFQAFGLMLALVTLAISRKDINSWLKLLLTIALLQLPFALFERFVLVPLRGGMAAGGQATDVVAGTMGANLQGGSPNSIMVIFIVIAFVFIFSRWKAGLIPLSRMFLLSLMLLFPLFLGETKVVVVLLPLMGLVLLRKDLVQNPAKYLPVLFGLLVLTALLAYVYVYIMLDSNFTEAMLGTIAYNVDDVGYGTSLLNRTTVMSFWWGLHGWHDPISFLFGHGLGSSYGSAFDGGHIAQMYVNYGIGLTTISSILWDLGLVGLTIYVSIFILTWIQISRLWKRTSNPSVKADCLSIQVGISFTLLFLFYSDSQVNLLVHEIIIAVLLGYAAFLIQEHRNALNQSKAQAIFV</sequence>
<keyword evidence="1" id="KW-1133">Transmembrane helix</keyword>
<dbReference type="Proteomes" id="UP000000383">
    <property type="component" value="Chromosome"/>
</dbReference>
<dbReference type="AlphaFoldDB" id="D7DNX5"/>
<keyword evidence="3" id="KW-1185">Reference proteome</keyword>
<feature type="transmembrane region" description="Helical" evidence="1">
    <location>
        <begin position="400"/>
        <end position="423"/>
    </location>
</feature>
<dbReference type="STRING" id="666681.M301_0758"/>
<feature type="transmembrane region" description="Helical" evidence="1">
    <location>
        <begin position="115"/>
        <end position="133"/>
    </location>
</feature>
<gene>
    <name evidence="2" type="ordered locus">M301_0758</name>
</gene>